<dbReference type="GO" id="GO:0016887">
    <property type="term" value="F:ATP hydrolysis activity"/>
    <property type="evidence" value="ECO:0007669"/>
    <property type="project" value="InterPro"/>
</dbReference>
<dbReference type="InterPro" id="IPR003593">
    <property type="entry name" value="AAA+_ATPase"/>
</dbReference>
<accession>A0A6N7IWS2</accession>
<dbReference type="InterPro" id="IPR052026">
    <property type="entry name" value="ExeA_AAA_ATPase_DNA-bind"/>
</dbReference>
<dbReference type="InterPro" id="IPR027417">
    <property type="entry name" value="P-loop_NTPase"/>
</dbReference>
<dbReference type="Pfam" id="PF13401">
    <property type="entry name" value="AAA_22"/>
    <property type="match status" value="1"/>
</dbReference>
<keyword evidence="3" id="KW-1185">Reference proteome</keyword>
<evidence type="ECO:0000259" key="1">
    <source>
        <dbReference type="SMART" id="SM00382"/>
    </source>
</evidence>
<dbReference type="InterPro" id="IPR049945">
    <property type="entry name" value="AAA_22"/>
</dbReference>
<feature type="domain" description="AAA+ ATPase" evidence="1">
    <location>
        <begin position="41"/>
        <end position="194"/>
    </location>
</feature>
<gene>
    <name evidence="2" type="ORF">GFC01_17465</name>
</gene>
<evidence type="ECO:0000313" key="3">
    <source>
        <dbReference type="Proteomes" id="UP000441717"/>
    </source>
</evidence>
<dbReference type="OrthoDB" id="9815896at2"/>
<dbReference type="SUPFAM" id="SSF52540">
    <property type="entry name" value="P-loop containing nucleoside triphosphate hydrolases"/>
    <property type="match status" value="1"/>
</dbReference>
<protein>
    <submittedName>
        <fullName evidence="2">AAA family ATPase</fullName>
    </submittedName>
</protein>
<dbReference type="PANTHER" id="PTHR35894">
    <property type="entry name" value="GENERAL SECRETION PATHWAY PROTEIN A-RELATED"/>
    <property type="match status" value="1"/>
</dbReference>
<dbReference type="EMBL" id="WHYR01000103">
    <property type="protein sequence ID" value="MQL54009.1"/>
    <property type="molecule type" value="Genomic_DNA"/>
</dbReference>
<sequence length="267" mass="30331">MFTQFYGLKFNPFSKEISTEQLFFSQDLKELDSRLKYLQQVRGIGLVTGGPGCGKTTALRKYVDELNPAHYTSCYFTLSTVTVLDFYQGLALALGEQPKNKKVSLFHQIQGAIEHLYFERRVTPVIVLDEMHLADSKILEDLRLLFNFKMDSQNPFILILSGQSAIRNRLALNVNQPLRQRITVKYSMQGLKPEEIADYCASRLKNAGLHEQIFTTAACEAIYAITKGLPRLVNNLVTTCLLCAYGQKQRQIDAEVVYQAQQELETC</sequence>
<dbReference type="CDD" id="cd00009">
    <property type="entry name" value="AAA"/>
    <property type="match status" value="1"/>
</dbReference>
<dbReference type="PANTHER" id="PTHR35894:SF1">
    <property type="entry name" value="PHOSPHORIBULOKINASE _ URIDINE KINASE FAMILY"/>
    <property type="match status" value="1"/>
</dbReference>
<dbReference type="Proteomes" id="UP000441717">
    <property type="component" value="Unassembled WGS sequence"/>
</dbReference>
<organism evidence="2 3">
    <name type="scientific">Desulfofundulus thermobenzoicus</name>
    <dbReference type="NCBI Taxonomy" id="29376"/>
    <lineage>
        <taxon>Bacteria</taxon>
        <taxon>Bacillati</taxon>
        <taxon>Bacillota</taxon>
        <taxon>Clostridia</taxon>
        <taxon>Eubacteriales</taxon>
        <taxon>Peptococcaceae</taxon>
        <taxon>Desulfofundulus</taxon>
    </lineage>
</organism>
<dbReference type="AlphaFoldDB" id="A0A6N7IWS2"/>
<dbReference type="SMART" id="SM00382">
    <property type="entry name" value="AAA"/>
    <property type="match status" value="1"/>
</dbReference>
<dbReference type="Gene3D" id="3.40.50.300">
    <property type="entry name" value="P-loop containing nucleotide triphosphate hydrolases"/>
    <property type="match status" value="1"/>
</dbReference>
<name>A0A6N7IWS2_9FIRM</name>
<proteinExistence type="predicted"/>
<comment type="caution">
    <text evidence="2">The sequence shown here is derived from an EMBL/GenBank/DDBJ whole genome shotgun (WGS) entry which is preliminary data.</text>
</comment>
<reference evidence="2 3" key="1">
    <citation type="submission" date="2019-10" db="EMBL/GenBank/DDBJ databases">
        <title>Comparative genomics of sulfur disproportionating microorganisms.</title>
        <authorList>
            <person name="Ward L.M."/>
            <person name="Bertran E."/>
            <person name="Johnston D."/>
        </authorList>
    </citation>
    <scope>NUCLEOTIDE SEQUENCE [LARGE SCALE GENOMIC DNA]</scope>
    <source>
        <strain evidence="2 3">DSM 14055</strain>
    </source>
</reference>
<evidence type="ECO:0000313" key="2">
    <source>
        <dbReference type="EMBL" id="MQL54009.1"/>
    </source>
</evidence>